<sequence length="220" mass="24026">MSITRQITIQADGPTLAKLGASQFQLHVAKSVIGSDGQLTFNVVWQSKALQPFVDIKWTPEYGMNWTADSPQDGISVTIRGIWQACKPGQIFDLNAQGVWTKSASTPVKDFMAIGNNDFYTDDAPNGIHVIIGIKNKSGSFDPIFMNPTAMGKGMNATFQPQEQMQWWYAAGAKSATMFSNVSSRVETADFSSADPNTSSYKKQSSYGFEQGVWSTQAIA</sequence>
<dbReference type="AlphaFoldDB" id="M2SGS0"/>
<keyword evidence="2" id="KW-1185">Reference proteome</keyword>
<dbReference type="OrthoDB" id="3343459at2759"/>
<accession>M2SGS0</accession>
<dbReference type="OMA" id="HESIHLW"/>
<organism evidence="1 2">
    <name type="scientific">Cochliobolus sativus (strain ND90Pr / ATCC 201652)</name>
    <name type="common">Common root rot and spot blotch fungus</name>
    <name type="synonym">Bipolaris sorokiniana</name>
    <dbReference type="NCBI Taxonomy" id="665912"/>
    <lineage>
        <taxon>Eukaryota</taxon>
        <taxon>Fungi</taxon>
        <taxon>Dikarya</taxon>
        <taxon>Ascomycota</taxon>
        <taxon>Pezizomycotina</taxon>
        <taxon>Dothideomycetes</taxon>
        <taxon>Pleosporomycetidae</taxon>
        <taxon>Pleosporales</taxon>
        <taxon>Pleosporineae</taxon>
        <taxon>Pleosporaceae</taxon>
        <taxon>Bipolaris</taxon>
    </lineage>
</organism>
<dbReference type="GeneID" id="19133421"/>
<evidence type="ECO:0000313" key="1">
    <source>
        <dbReference type="EMBL" id="EMD61585.1"/>
    </source>
</evidence>
<reference evidence="2" key="2">
    <citation type="journal article" date="2013" name="PLoS Genet.">
        <title>Comparative genome structure, secondary metabolite, and effector coding capacity across Cochliobolus pathogens.</title>
        <authorList>
            <person name="Condon B.J."/>
            <person name="Leng Y."/>
            <person name="Wu D."/>
            <person name="Bushley K.E."/>
            <person name="Ohm R.A."/>
            <person name="Otillar R."/>
            <person name="Martin J."/>
            <person name="Schackwitz W."/>
            <person name="Grimwood J."/>
            <person name="MohdZainudin N."/>
            <person name="Xue C."/>
            <person name="Wang R."/>
            <person name="Manning V.A."/>
            <person name="Dhillon B."/>
            <person name="Tu Z.J."/>
            <person name="Steffenson B.J."/>
            <person name="Salamov A."/>
            <person name="Sun H."/>
            <person name="Lowry S."/>
            <person name="LaButti K."/>
            <person name="Han J."/>
            <person name="Copeland A."/>
            <person name="Lindquist E."/>
            <person name="Barry K."/>
            <person name="Schmutz J."/>
            <person name="Baker S.E."/>
            <person name="Ciuffetti L.M."/>
            <person name="Grigoriev I.V."/>
            <person name="Zhong S."/>
            <person name="Turgeon B.G."/>
        </authorList>
    </citation>
    <scope>NUCLEOTIDE SEQUENCE [LARGE SCALE GENOMIC DNA]</scope>
    <source>
        <strain evidence="2">ND90Pr / ATCC 201652</strain>
    </source>
</reference>
<dbReference type="KEGG" id="bsc:COCSADRAFT_183584"/>
<reference evidence="1 2" key="1">
    <citation type="journal article" date="2012" name="PLoS Pathog.">
        <title>Diverse lifestyles and strategies of plant pathogenesis encoded in the genomes of eighteen Dothideomycetes fungi.</title>
        <authorList>
            <person name="Ohm R.A."/>
            <person name="Feau N."/>
            <person name="Henrissat B."/>
            <person name="Schoch C.L."/>
            <person name="Horwitz B.A."/>
            <person name="Barry K.W."/>
            <person name="Condon B.J."/>
            <person name="Copeland A.C."/>
            <person name="Dhillon B."/>
            <person name="Glaser F."/>
            <person name="Hesse C.N."/>
            <person name="Kosti I."/>
            <person name="LaButti K."/>
            <person name="Lindquist E.A."/>
            <person name="Lucas S."/>
            <person name="Salamov A.A."/>
            <person name="Bradshaw R.E."/>
            <person name="Ciuffetti L."/>
            <person name="Hamelin R.C."/>
            <person name="Kema G.H.J."/>
            <person name="Lawrence C."/>
            <person name="Scott J.A."/>
            <person name="Spatafora J.W."/>
            <person name="Turgeon B.G."/>
            <person name="de Wit P.J.G.M."/>
            <person name="Zhong S."/>
            <person name="Goodwin S.B."/>
            <person name="Grigoriev I.V."/>
        </authorList>
    </citation>
    <scope>NUCLEOTIDE SEQUENCE [LARGE SCALE GENOMIC DNA]</scope>
    <source>
        <strain evidence="2">ND90Pr / ATCC 201652</strain>
    </source>
</reference>
<protein>
    <submittedName>
        <fullName evidence="1">Uncharacterized protein</fullName>
    </submittedName>
</protein>
<dbReference type="Proteomes" id="UP000016934">
    <property type="component" value="Unassembled WGS sequence"/>
</dbReference>
<evidence type="ECO:0000313" key="2">
    <source>
        <dbReference type="Proteomes" id="UP000016934"/>
    </source>
</evidence>
<dbReference type="EMBL" id="KB445648">
    <property type="protein sequence ID" value="EMD61585.1"/>
    <property type="molecule type" value="Genomic_DNA"/>
</dbReference>
<name>M2SGS0_COCSN</name>
<gene>
    <name evidence="1" type="ORF">COCSADRAFT_183584</name>
</gene>
<dbReference type="HOGENOM" id="CLU_1234908_0_0_1"/>
<dbReference type="RefSeq" id="XP_007702894.1">
    <property type="nucleotide sequence ID" value="XM_007704704.1"/>
</dbReference>
<proteinExistence type="predicted"/>